<dbReference type="EMBL" id="CP025704">
    <property type="protein sequence ID" value="AUN98685.1"/>
    <property type="molecule type" value="Genomic_DNA"/>
</dbReference>
<organism evidence="1 2">
    <name type="scientific">Bacteriovorax stolpii</name>
    <name type="common">Bdellovibrio stolpii</name>
    <dbReference type="NCBI Taxonomy" id="960"/>
    <lineage>
        <taxon>Bacteria</taxon>
        <taxon>Pseudomonadati</taxon>
        <taxon>Bdellovibrionota</taxon>
        <taxon>Bacteriovoracia</taxon>
        <taxon>Bacteriovoracales</taxon>
        <taxon>Bacteriovoracaceae</taxon>
        <taxon>Bacteriovorax</taxon>
    </lineage>
</organism>
<evidence type="ECO:0000313" key="2">
    <source>
        <dbReference type="Proteomes" id="UP000235584"/>
    </source>
</evidence>
<dbReference type="RefSeq" id="WP_102243976.1">
    <property type="nucleotide sequence ID" value="NZ_CP025704.1"/>
</dbReference>
<dbReference type="KEGG" id="bsto:C0V70_11345"/>
<dbReference type="Proteomes" id="UP000235584">
    <property type="component" value="Chromosome"/>
</dbReference>
<gene>
    <name evidence="1" type="ORF">C0V70_11345</name>
</gene>
<reference evidence="1 2" key="1">
    <citation type="submission" date="2018-01" db="EMBL/GenBank/DDBJ databases">
        <title>Complete genome sequence of Bacteriovorax stolpii DSM12778.</title>
        <authorList>
            <person name="Tang B."/>
            <person name="Chang J."/>
        </authorList>
    </citation>
    <scope>NUCLEOTIDE SEQUENCE [LARGE SCALE GENOMIC DNA]</scope>
    <source>
        <strain evidence="1 2">DSM 12778</strain>
    </source>
</reference>
<sequence>MKILAVTTLSLLFSSGLMAQEEKKNVIYKYKEYEVIDLGSLEIKGQIMAPGDLTVNERERQSFKRSLLEKNNFDFENRREIENLR</sequence>
<keyword evidence="2" id="KW-1185">Reference proteome</keyword>
<evidence type="ECO:0000313" key="1">
    <source>
        <dbReference type="EMBL" id="AUN98685.1"/>
    </source>
</evidence>
<dbReference type="AlphaFoldDB" id="A0A2K9NUC0"/>
<dbReference type="OrthoDB" id="5298324at2"/>
<protein>
    <submittedName>
        <fullName evidence="1">Uncharacterized protein</fullName>
    </submittedName>
</protein>
<accession>A0A2K9NUC0</accession>
<proteinExistence type="predicted"/>
<name>A0A2K9NUC0_BACTC</name>